<reference evidence="1" key="1">
    <citation type="submission" date="2018-05" db="EMBL/GenBank/DDBJ databases">
        <authorList>
            <person name="Lanie J.A."/>
            <person name="Ng W.-L."/>
            <person name="Kazmierczak K.M."/>
            <person name="Andrzejewski T.M."/>
            <person name="Davidsen T.M."/>
            <person name="Wayne K.J."/>
            <person name="Tettelin H."/>
            <person name="Glass J.I."/>
            <person name="Rusch D."/>
            <person name="Podicherti R."/>
            <person name="Tsui H.-C.T."/>
            <person name="Winkler M.E."/>
        </authorList>
    </citation>
    <scope>NUCLEOTIDE SEQUENCE</scope>
</reference>
<name>A0A381ZC52_9ZZZZ</name>
<proteinExistence type="predicted"/>
<dbReference type="EMBL" id="UINC01020628">
    <property type="protein sequence ID" value="SVA86432.1"/>
    <property type="molecule type" value="Genomic_DNA"/>
</dbReference>
<accession>A0A381ZC52</accession>
<evidence type="ECO:0000313" key="1">
    <source>
        <dbReference type="EMBL" id="SVA86432.1"/>
    </source>
</evidence>
<sequence length="236" mass="28078">MPNAKICLLGNHDDDLFDYCIKLPYGDKGGWANDWQVFRSSPFRQTIKLEADMILNGSIEHWWTTFQNHDVVVAHHSQNFYGQETKIRDYRKWFDTNQLPDVYNAITYWRLSETAKEFFDLIRELFENWDQVIENVKGWDCWQADTDTAYAVAIKMLGPEKFLLPYQGPQFAHMKGKINFCDKTDWTKELVWELNEQGLRINSIQQTVPTHYYIKELAPILEEHYDKLLESRRQAQ</sequence>
<gene>
    <name evidence="1" type="ORF">METZ01_LOCUS139286</name>
</gene>
<organism evidence="1">
    <name type="scientific">marine metagenome</name>
    <dbReference type="NCBI Taxonomy" id="408172"/>
    <lineage>
        <taxon>unclassified sequences</taxon>
        <taxon>metagenomes</taxon>
        <taxon>ecological metagenomes</taxon>
    </lineage>
</organism>
<dbReference type="AlphaFoldDB" id="A0A381ZC52"/>
<protein>
    <submittedName>
        <fullName evidence="1">Uncharacterized protein</fullName>
    </submittedName>
</protein>